<dbReference type="InterPro" id="IPR036264">
    <property type="entry name" value="Bact_exopeptidase_dim_dom"/>
</dbReference>
<evidence type="ECO:0000256" key="14">
    <source>
        <dbReference type="ARBA" id="ARBA00051301"/>
    </source>
</evidence>
<feature type="binding site" evidence="15">
    <location>
        <position position="106"/>
    </location>
    <ligand>
        <name>Zn(2+)</name>
        <dbReference type="ChEBI" id="CHEBI:29105"/>
        <label>1</label>
    </ligand>
</feature>
<comment type="pathway">
    <text evidence="1 15">Amino-acid biosynthesis; L-lysine biosynthesis via DAP pathway; LL-2,6-diaminopimelate from (S)-tetrahydrodipicolinate (succinylase route): step 3/3.</text>
</comment>
<name>A0A2P1P8U6_9RICK</name>
<dbReference type="InterPro" id="IPR050072">
    <property type="entry name" value="Peptidase_M20A"/>
</dbReference>
<comment type="catalytic activity">
    <reaction evidence="14 15">
        <text>N-succinyl-(2S,6S)-2,6-diaminopimelate + H2O = (2S,6S)-2,6-diaminopimelate + succinate</text>
        <dbReference type="Rhea" id="RHEA:22608"/>
        <dbReference type="ChEBI" id="CHEBI:15377"/>
        <dbReference type="ChEBI" id="CHEBI:30031"/>
        <dbReference type="ChEBI" id="CHEBI:57609"/>
        <dbReference type="ChEBI" id="CHEBI:58087"/>
        <dbReference type="EC" id="3.5.1.18"/>
    </reaction>
</comment>
<dbReference type="InterPro" id="IPR011650">
    <property type="entry name" value="Peptidase_M20_dimer"/>
</dbReference>
<keyword evidence="11 15" id="KW-0457">Lysine biosynthesis</keyword>
<dbReference type="OrthoDB" id="9809784at2"/>
<dbReference type="Gene3D" id="3.40.630.10">
    <property type="entry name" value="Zn peptidases"/>
    <property type="match status" value="2"/>
</dbReference>
<protein>
    <recommendedName>
        <fullName evidence="5 15">Succinyl-diaminopimelate desuccinylase</fullName>
        <shortName evidence="15">SDAP desuccinylase</shortName>
        <ecNumber evidence="4 15">3.5.1.18</ecNumber>
    </recommendedName>
    <alternativeName>
        <fullName evidence="13 15">N-succinyl-LL-2,6-diaminoheptanedioate amidohydrolase</fullName>
    </alternativeName>
</protein>
<evidence type="ECO:0000313" key="18">
    <source>
        <dbReference type="Proteomes" id="UP000241762"/>
    </source>
</evidence>
<evidence type="ECO:0000256" key="2">
    <source>
        <dbReference type="ARBA" id="ARBA00006746"/>
    </source>
</evidence>
<dbReference type="KEGG" id="ptc:phytr_7560"/>
<dbReference type="PANTHER" id="PTHR43808">
    <property type="entry name" value="ACETYLORNITHINE DEACETYLASE"/>
    <property type="match status" value="1"/>
</dbReference>
<feature type="binding site" evidence="15">
    <location>
        <position position="73"/>
    </location>
    <ligand>
        <name>Zn(2+)</name>
        <dbReference type="ChEBI" id="CHEBI:29105"/>
        <label>1</label>
    </ligand>
</feature>
<evidence type="ECO:0000256" key="9">
    <source>
        <dbReference type="ARBA" id="ARBA00022833"/>
    </source>
</evidence>
<dbReference type="PROSITE" id="PS00759">
    <property type="entry name" value="ARGE_DAPE_CPG2_2"/>
    <property type="match status" value="1"/>
</dbReference>
<dbReference type="PANTHER" id="PTHR43808:SF31">
    <property type="entry name" value="N-ACETYL-L-CITRULLINE DEACETYLASE"/>
    <property type="match status" value="1"/>
</dbReference>
<dbReference type="InterPro" id="IPR001261">
    <property type="entry name" value="ArgE/DapE_CS"/>
</dbReference>
<evidence type="ECO:0000256" key="15">
    <source>
        <dbReference type="HAMAP-Rule" id="MF_01690"/>
    </source>
</evidence>
<dbReference type="UniPathway" id="UPA00034">
    <property type="reaction ID" value="UER00021"/>
</dbReference>
<keyword evidence="12 15" id="KW-0170">Cobalt</keyword>
<dbReference type="AlphaFoldDB" id="A0A2P1P8U6"/>
<proteinExistence type="inferred from homology"/>
<evidence type="ECO:0000256" key="7">
    <source>
        <dbReference type="ARBA" id="ARBA00022723"/>
    </source>
</evidence>
<feature type="binding site" evidence="15">
    <location>
        <position position="353"/>
    </location>
    <ligand>
        <name>Zn(2+)</name>
        <dbReference type="ChEBI" id="CHEBI:29105"/>
        <label>2</label>
    </ligand>
</feature>
<dbReference type="RefSeq" id="WP_106874544.1">
    <property type="nucleotide sequence ID" value="NZ_CP027845.1"/>
</dbReference>
<dbReference type="Proteomes" id="UP000241762">
    <property type="component" value="Chromosome"/>
</dbReference>
<dbReference type="InterPro" id="IPR002933">
    <property type="entry name" value="Peptidase_M20"/>
</dbReference>
<dbReference type="InterPro" id="IPR005941">
    <property type="entry name" value="DapE_proteobac"/>
</dbReference>
<keyword evidence="6 15" id="KW-0028">Amino-acid biosynthesis</keyword>
<evidence type="ECO:0000313" key="17">
    <source>
        <dbReference type="EMBL" id="AVP87692.1"/>
    </source>
</evidence>
<dbReference type="Pfam" id="PF07687">
    <property type="entry name" value="M20_dimer"/>
    <property type="match status" value="1"/>
</dbReference>
<dbReference type="EMBL" id="CP027845">
    <property type="protein sequence ID" value="AVP87692.1"/>
    <property type="molecule type" value="Genomic_DNA"/>
</dbReference>
<dbReference type="GO" id="GO:0009014">
    <property type="term" value="F:succinyl-diaminopimelate desuccinylase activity"/>
    <property type="evidence" value="ECO:0007669"/>
    <property type="project" value="UniProtKB-UniRule"/>
</dbReference>
<evidence type="ECO:0000256" key="1">
    <source>
        <dbReference type="ARBA" id="ARBA00005130"/>
    </source>
</evidence>
<dbReference type="GO" id="GO:0019877">
    <property type="term" value="P:diaminopimelate biosynthetic process"/>
    <property type="evidence" value="ECO:0007669"/>
    <property type="project" value="UniProtKB-UniRule"/>
</dbReference>
<dbReference type="GO" id="GO:0009089">
    <property type="term" value="P:lysine biosynthetic process via diaminopimelate"/>
    <property type="evidence" value="ECO:0007669"/>
    <property type="project" value="UniProtKB-UniRule"/>
</dbReference>
<evidence type="ECO:0000256" key="8">
    <source>
        <dbReference type="ARBA" id="ARBA00022801"/>
    </source>
</evidence>
<dbReference type="GO" id="GO:0050897">
    <property type="term" value="F:cobalt ion binding"/>
    <property type="evidence" value="ECO:0007669"/>
    <property type="project" value="UniProtKB-UniRule"/>
</dbReference>
<comment type="similarity">
    <text evidence="2 15">Belongs to the peptidase M20A family. DapE subfamily.</text>
</comment>
<gene>
    <name evidence="15" type="primary">dapE</name>
    <name evidence="17" type="ORF">phytr_7560</name>
</gene>
<evidence type="ECO:0000256" key="11">
    <source>
        <dbReference type="ARBA" id="ARBA00023154"/>
    </source>
</evidence>
<evidence type="ECO:0000256" key="12">
    <source>
        <dbReference type="ARBA" id="ARBA00023285"/>
    </source>
</evidence>
<feature type="active site" evidence="15">
    <location>
        <position position="75"/>
    </location>
</feature>
<dbReference type="SUPFAM" id="SSF55031">
    <property type="entry name" value="Bacterial exopeptidase dimerisation domain"/>
    <property type="match status" value="1"/>
</dbReference>
<feature type="binding site" evidence="15">
    <location>
        <position position="139"/>
    </location>
    <ligand>
        <name>Zn(2+)</name>
        <dbReference type="ChEBI" id="CHEBI:29105"/>
        <label>2</label>
    </ligand>
</feature>
<sequence>MSPYKIDLVGLAKKLIEFPSITPYSSGCIEYIDDLLKHYGFKTHILKFGPEYQQITNLYAYKNQGPNLCFGGHVDVVPCGDLERWKYPPFSGQVDGDRLYGRGAVDMKGGLAAMILAARDYLINNDTDQVSFLITSDEEGVAKYGTKAVMEWLEDKGMRMDFCILGEPTYQEYFGDSLQIGRRGSANFVLEVYGKQGHVAYDNFSNPHIPANKILDFLIDDILDTGNDMFPASKLNITSIDTSNIVTNIVPEKTSIRFNVRFNNLHSAHSLKLFLKNKILQITPHFKLELLEGESEPFITNIKNKYVELFQQSIKQITGRKAQPTTYGGTSDGRFIVDTCPVVEFGLASNAAHQVDEHLIISDLEKLYSVYYNFLLQFFDAQSK</sequence>
<evidence type="ECO:0000256" key="10">
    <source>
        <dbReference type="ARBA" id="ARBA00022915"/>
    </source>
</evidence>
<feature type="binding site" evidence="15">
    <location>
        <position position="106"/>
    </location>
    <ligand>
        <name>Zn(2+)</name>
        <dbReference type="ChEBI" id="CHEBI:29105"/>
        <label>2</label>
    </ligand>
</feature>
<evidence type="ECO:0000256" key="13">
    <source>
        <dbReference type="ARBA" id="ARBA00031891"/>
    </source>
</evidence>
<dbReference type="Gene3D" id="3.30.70.360">
    <property type="match status" value="1"/>
</dbReference>
<dbReference type="GO" id="GO:0008777">
    <property type="term" value="F:acetylornithine deacetylase activity"/>
    <property type="evidence" value="ECO:0007669"/>
    <property type="project" value="TreeGrafter"/>
</dbReference>
<feature type="domain" description="Peptidase M20 dimerisation" evidence="16">
    <location>
        <begin position="180"/>
        <end position="273"/>
    </location>
</feature>
<keyword evidence="7 15" id="KW-0479">Metal-binding</keyword>
<dbReference type="HAMAP" id="MF_01690">
    <property type="entry name" value="DapE"/>
    <property type="match status" value="1"/>
</dbReference>
<evidence type="ECO:0000256" key="5">
    <source>
        <dbReference type="ARBA" id="ARBA00022391"/>
    </source>
</evidence>
<evidence type="ECO:0000259" key="16">
    <source>
        <dbReference type="Pfam" id="PF07687"/>
    </source>
</evidence>
<comment type="subunit">
    <text evidence="3 15">Homodimer.</text>
</comment>
<keyword evidence="18" id="KW-1185">Reference proteome</keyword>
<organism evidence="17 18">
    <name type="scientific">Candidatus Phycorickettsia trachydisci</name>
    <dbReference type="NCBI Taxonomy" id="2115978"/>
    <lineage>
        <taxon>Bacteria</taxon>
        <taxon>Pseudomonadati</taxon>
        <taxon>Pseudomonadota</taxon>
        <taxon>Alphaproteobacteria</taxon>
        <taxon>Rickettsiales</taxon>
        <taxon>Rickettsiaceae</taxon>
        <taxon>Candidatus Phycorickettsia</taxon>
    </lineage>
</organism>
<keyword evidence="10 15" id="KW-0220">Diaminopimelate biosynthesis</keyword>
<keyword evidence="9 15" id="KW-0862">Zinc</keyword>
<feature type="active site" description="Proton acceptor" evidence="15">
    <location>
        <position position="138"/>
    </location>
</feature>
<dbReference type="NCBIfam" id="TIGR01246">
    <property type="entry name" value="dapE_proteo"/>
    <property type="match status" value="1"/>
</dbReference>
<dbReference type="EC" id="3.5.1.18" evidence="4 15"/>
<reference evidence="17 18" key="1">
    <citation type="submission" date="2018-03" db="EMBL/GenBank/DDBJ databases">
        <title>A gene transfer event suggests a long-term partnership between eustigmatophyte algae and a novel lineage of endosymbiotic bacteria.</title>
        <authorList>
            <person name="Yurchenko T."/>
            <person name="Sevcikova T."/>
            <person name="Pribyl P."/>
            <person name="El Karkouri K."/>
            <person name="Klimes V."/>
            <person name="Amaral R."/>
            <person name="Zbrankova V."/>
            <person name="Kim E."/>
            <person name="Raoult D."/>
            <person name="Santos L.M.A."/>
            <person name="Elias M."/>
        </authorList>
    </citation>
    <scope>NUCLEOTIDE SEQUENCE [LARGE SCALE GENOMIC DNA]</scope>
    <source>
        <strain evidence="17">CCALA 838</strain>
    </source>
</reference>
<dbReference type="SUPFAM" id="SSF53187">
    <property type="entry name" value="Zn-dependent exopeptidases"/>
    <property type="match status" value="1"/>
</dbReference>
<dbReference type="NCBIfam" id="NF009557">
    <property type="entry name" value="PRK13009.1"/>
    <property type="match status" value="1"/>
</dbReference>
<dbReference type="GO" id="GO:0008270">
    <property type="term" value="F:zinc ion binding"/>
    <property type="evidence" value="ECO:0007669"/>
    <property type="project" value="UniProtKB-UniRule"/>
</dbReference>
<feature type="binding site" evidence="15">
    <location>
        <position position="167"/>
    </location>
    <ligand>
        <name>Zn(2+)</name>
        <dbReference type="ChEBI" id="CHEBI:29105"/>
        <label>1</label>
    </ligand>
</feature>
<dbReference type="GO" id="GO:0006526">
    <property type="term" value="P:L-arginine biosynthetic process"/>
    <property type="evidence" value="ECO:0007669"/>
    <property type="project" value="TreeGrafter"/>
</dbReference>
<comment type="cofactor">
    <cofactor evidence="15">
        <name>Zn(2+)</name>
        <dbReference type="ChEBI" id="CHEBI:29105"/>
    </cofactor>
    <cofactor evidence="15">
        <name>Co(2+)</name>
        <dbReference type="ChEBI" id="CHEBI:48828"/>
    </cofactor>
    <text evidence="15">Binds 2 Zn(2+) or Co(2+) ions per subunit.</text>
</comment>
<dbReference type="Pfam" id="PF01546">
    <property type="entry name" value="Peptidase_M20"/>
    <property type="match status" value="1"/>
</dbReference>
<evidence type="ECO:0000256" key="6">
    <source>
        <dbReference type="ARBA" id="ARBA00022605"/>
    </source>
</evidence>
<evidence type="ECO:0000256" key="3">
    <source>
        <dbReference type="ARBA" id="ARBA00011738"/>
    </source>
</evidence>
<accession>A0A2P1P8U6</accession>
<evidence type="ECO:0000256" key="4">
    <source>
        <dbReference type="ARBA" id="ARBA00011921"/>
    </source>
</evidence>
<keyword evidence="8 15" id="KW-0378">Hydrolase</keyword>
<comment type="function">
    <text evidence="15">Catalyzes the hydrolysis of N-succinyl-L,L-diaminopimelic acid (SDAP), forming succinate and LL-2,6-diaminopimelate (DAP), an intermediate involved in the bacterial biosynthesis of lysine and meso-diaminopimelic acid, an essential component of bacterial cell walls.</text>
</comment>